<evidence type="ECO:0000256" key="2">
    <source>
        <dbReference type="ARBA" id="ARBA00022801"/>
    </source>
</evidence>
<dbReference type="EMBL" id="JBHZOL010000073">
    <property type="protein sequence ID" value="MFE4106861.1"/>
    <property type="molecule type" value="Genomic_DNA"/>
</dbReference>
<sequence length="451" mass="50342">MKFVLLSTCIAVLASGGLGLPEAIASAQPTAIFHAFDHHYSEVEGFVCELAEQGYSHLQIAPAQKSHPSPNWWARYQPIDYSVIEGQGSEADLQQLIQTAHSCHLKVIADVVLNHMANLPEFASLQFPQFSPADFNSRCEINYSDGDRTSETDCWLGGLPDLDQTQQNVQAIQQAYLQKLLDLGIDGFRLDAAKHIAAETIKTAYIDYIDQASHGTTWNYLEVITDQDTRPEDYNWVAAVTDFVLYNTMRSAFSKGGDLRSLRWPAAIPDARSVTFGRNHDTILALNDNAINPYDEPTDAHLATAYVLAREQGTPLIFGQDNRDIPYLSAGVKFRQVMRQRGEVGSNIREKVLTAIDSPTVLLMERGSEGFFVVNKSSAAFDTPILNLTLSQLEGCYRELRYGFGVAIERRNNHQKYVTRWDTWNRGGLAIQGRDALYFVRQPESQCTAAP</sequence>
<evidence type="ECO:0000313" key="9">
    <source>
        <dbReference type="Proteomes" id="UP001600165"/>
    </source>
</evidence>
<evidence type="ECO:0000256" key="3">
    <source>
        <dbReference type="ARBA" id="ARBA00023277"/>
    </source>
</evidence>
<evidence type="ECO:0000313" key="8">
    <source>
        <dbReference type="EMBL" id="MFE4106861.1"/>
    </source>
</evidence>
<dbReference type="GO" id="GO:0016787">
    <property type="term" value="F:hydrolase activity"/>
    <property type="evidence" value="ECO:0007669"/>
    <property type="project" value="UniProtKB-KW"/>
</dbReference>
<gene>
    <name evidence="8" type="ORF">ACFVKH_11270</name>
</gene>
<evidence type="ECO:0000256" key="4">
    <source>
        <dbReference type="ARBA" id="ARBA00023295"/>
    </source>
</evidence>
<dbReference type="SMART" id="SM00642">
    <property type="entry name" value="Aamy"/>
    <property type="match status" value="1"/>
</dbReference>
<organism evidence="8 9">
    <name type="scientific">Almyronema epifaneia S1</name>
    <dbReference type="NCBI Taxonomy" id="2991925"/>
    <lineage>
        <taxon>Bacteria</taxon>
        <taxon>Bacillati</taxon>
        <taxon>Cyanobacteriota</taxon>
        <taxon>Cyanophyceae</taxon>
        <taxon>Nodosilineales</taxon>
        <taxon>Nodosilineaceae</taxon>
        <taxon>Almyronema</taxon>
        <taxon>Almyronema epifaneia</taxon>
    </lineage>
</organism>
<proteinExistence type="inferred from homology"/>
<comment type="caution">
    <text evidence="8">The sequence shown here is derived from an EMBL/GenBank/DDBJ whole genome shotgun (WGS) entry which is preliminary data.</text>
</comment>
<feature type="domain" description="Glycosyl hydrolase family 13 catalytic" evidence="7">
    <location>
        <begin position="30"/>
        <end position="335"/>
    </location>
</feature>
<dbReference type="PRINTS" id="PR00110">
    <property type="entry name" value="ALPHAAMYLASE"/>
</dbReference>
<comment type="similarity">
    <text evidence="1 5">Belongs to the glycosyl hydrolase 13 family.</text>
</comment>
<accession>A0ABW6IFC8</accession>
<dbReference type="EC" id="3.2.1.1" evidence="6"/>
<dbReference type="Gene3D" id="3.20.20.80">
    <property type="entry name" value="Glycosidases"/>
    <property type="match status" value="1"/>
</dbReference>
<dbReference type="InterPro" id="IPR006046">
    <property type="entry name" value="Alpha_amylase"/>
</dbReference>
<protein>
    <recommendedName>
        <fullName evidence="6">Alpha-amylase</fullName>
        <ecNumber evidence="6">3.2.1.1</ecNumber>
    </recommendedName>
</protein>
<dbReference type="Proteomes" id="UP001600165">
    <property type="component" value="Unassembled WGS sequence"/>
</dbReference>
<keyword evidence="9" id="KW-1185">Reference proteome</keyword>
<dbReference type="SUPFAM" id="SSF51445">
    <property type="entry name" value="(Trans)glycosidases"/>
    <property type="match status" value="1"/>
</dbReference>
<dbReference type="Pfam" id="PF00128">
    <property type="entry name" value="Alpha-amylase"/>
    <property type="match status" value="1"/>
</dbReference>
<reference evidence="8 9" key="1">
    <citation type="submission" date="2024-10" db="EMBL/GenBank/DDBJ databases">
        <authorList>
            <person name="Ratan Roy A."/>
            <person name="Morales Sandoval P.H."/>
            <person name="De Los Santos Villalobos S."/>
            <person name="Chakraborty S."/>
            <person name="Mukherjee J."/>
        </authorList>
    </citation>
    <scope>NUCLEOTIDE SEQUENCE [LARGE SCALE GENOMIC DNA]</scope>
    <source>
        <strain evidence="8 9">S1</strain>
    </source>
</reference>
<dbReference type="InterPro" id="IPR006047">
    <property type="entry name" value="GH13_cat_dom"/>
</dbReference>
<evidence type="ECO:0000256" key="5">
    <source>
        <dbReference type="RuleBase" id="RU003615"/>
    </source>
</evidence>
<evidence type="ECO:0000256" key="1">
    <source>
        <dbReference type="ARBA" id="ARBA00008061"/>
    </source>
</evidence>
<keyword evidence="2 6" id="KW-0378">Hydrolase</keyword>
<dbReference type="RefSeq" id="WP_377965025.1">
    <property type="nucleotide sequence ID" value="NZ_JBHZOL010000073.1"/>
</dbReference>
<name>A0ABW6IFC8_9CYAN</name>
<dbReference type="PANTHER" id="PTHR43447">
    <property type="entry name" value="ALPHA-AMYLASE"/>
    <property type="match status" value="1"/>
</dbReference>
<dbReference type="InterPro" id="IPR017853">
    <property type="entry name" value="GH"/>
</dbReference>
<keyword evidence="4 6" id="KW-0326">Glycosidase</keyword>
<evidence type="ECO:0000256" key="6">
    <source>
        <dbReference type="RuleBase" id="RU361134"/>
    </source>
</evidence>
<keyword evidence="3 6" id="KW-0119">Carbohydrate metabolism</keyword>
<evidence type="ECO:0000259" key="7">
    <source>
        <dbReference type="SMART" id="SM00642"/>
    </source>
</evidence>
<comment type="catalytic activity">
    <reaction evidence="6">
        <text>Endohydrolysis of (1-&gt;4)-alpha-D-glucosidic linkages in polysaccharides containing three or more (1-&gt;4)-alpha-linked D-glucose units.</text>
        <dbReference type="EC" id="3.2.1.1"/>
    </reaction>
</comment>